<proteinExistence type="inferred from homology"/>
<organism evidence="2 3">
    <name type="scientific">Cricetulus griseus</name>
    <name type="common">Chinese hamster</name>
    <name type="synonym">Cricetulus barabensis griseus</name>
    <dbReference type="NCBI Taxonomy" id="10029"/>
    <lineage>
        <taxon>Eukaryota</taxon>
        <taxon>Metazoa</taxon>
        <taxon>Chordata</taxon>
        <taxon>Craniata</taxon>
        <taxon>Vertebrata</taxon>
        <taxon>Euteleostomi</taxon>
        <taxon>Mammalia</taxon>
        <taxon>Eutheria</taxon>
        <taxon>Euarchontoglires</taxon>
        <taxon>Glires</taxon>
        <taxon>Rodentia</taxon>
        <taxon>Myomorpha</taxon>
        <taxon>Muroidea</taxon>
        <taxon>Cricetidae</taxon>
        <taxon>Cricetinae</taxon>
        <taxon>Cricetulus</taxon>
    </lineage>
</organism>
<dbReference type="PANTHER" id="PTHR33560:SF2">
    <property type="entry name" value="PROTEIN FAM227B"/>
    <property type="match status" value="1"/>
</dbReference>
<dbReference type="InterPro" id="IPR029417">
    <property type="entry name" value="FAM227"/>
</dbReference>
<dbReference type="AlphaFoldDB" id="A0A9J7H4J9"/>
<dbReference type="Proteomes" id="UP001108280">
    <property type="component" value="Chromosome 6"/>
</dbReference>
<dbReference type="OrthoDB" id="73353at2759"/>
<keyword evidence="2" id="KW-1185">Reference proteome</keyword>
<protein>
    <submittedName>
        <fullName evidence="3">Protein FAM227B isoform X2</fullName>
    </submittedName>
</protein>
<dbReference type="GeneID" id="100761884"/>
<dbReference type="RefSeq" id="XP_035302936.1">
    <property type="nucleotide sequence ID" value="XM_035447045.1"/>
</dbReference>
<reference evidence="2" key="2">
    <citation type="journal article" date="2020" name="Biotechnol. Bioeng.">
        <title>Chromosome-scale scaffolds for the Chinese hamster reference genome assembly to facilitate the study of the CHO epigenome.</title>
        <authorList>
            <person name="Hilliard W."/>
            <person name="MacDonald M."/>
            <person name="Lee K.H."/>
        </authorList>
    </citation>
    <scope>NUCLEOTIDE SEQUENCE [LARGE SCALE GENOMIC DNA]</scope>
    <source>
        <strain evidence="2">17A/GY</strain>
    </source>
</reference>
<dbReference type="CTD" id="196951"/>
<accession>A0A9J7H4J9</accession>
<dbReference type="Pfam" id="PF14922">
    <property type="entry name" value="FWWh"/>
    <property type="match status" value="1"/>
</dbReference>
<dbReference type="KEGG" id="cge:100761884"/>
<evidence type="ECO:0000313" key="2">
    <source>
        <dbReference type="Proteomes" id="UP001108280"/>
    </source>
</evidence>
<reference evidence="3" key="3">
    <citation type="submission" date="2025-08" db="UniProtKB">
        <authorList>
            <consortium name="RefSeq"/>
        </authorList>
    </citation>
    <scope>IDENTIFICATION</scope>
    <source>
        <strain evidence="3">17A/GY</strain>
        <tissue evidence="3">Liver</tissue>
    </source>
</reference>
<reference evidence="2" key="1">
    <citation type="journal article" date="2018" name="Biotechnol. Bioeng.">
        <title>A reference genome of the Chinese hamster based on a hybrid assembly strategy.</title>
        <authorList>
            <person name="Rupp O."/>
            <person name="MacDonald M.L."/>
            <person name="Li S."/>
            <person name="Dhiman H."/>
            <person name="Polson S."/>
            <person name="Griep S."/>
            <person name="Heffner K."/>
            <person name="Hernandez I."/>
            <person name="Brinkrolf K."/>
            <person name="Jadhav V."/>
            <person name="Samoudi M."/>
            <person name="Hao H."/>
            <person name="Kingham B."/>
            <person name="Goesmann A."/>
            <person name="Betenbaugh M.J."/>
            <person name="Lewis N.E."/>
            <person name="Borth N."/>
            <person name="Lee K.H."/>
        </authorList>
    </citation>
    <scope>NUCLEOTIDE SEQUENCE [LARGE SCALE GENOMIC DNA]</scope>
    <source>
        <strain evidence="2">17A/GY</strain>
    </source>
</reference>
<gene>
    <name evidence="3" type="primary">Fam227b</name>
</gene>
<evidence type="ECO:0000256" key="1">
    <source>
        <dbReference type="ARBA" id="ARBA00008666"/>
    </source>
</evidence>
<sequence>MAGQQAKIQWIQKPIPQDDWPRDICFIDTESLDDARRKLEEDASFASIYSYLWTNVPRIFETFSTIESNLRECSYLLTKQSSNLFECNRMFSKKSAYTNLEMYRAFLKDRCRQRKIMLSDEMETEKNIKGCNFSGFKPDELTQLPRHLDAKQIYLFVLRNNDFEENVFKFWKSHILSDCSVALLHDSFWWWFLHKFKVYPDYLSQAIYAAFQESFPESSSLFNNEFKEDLGNTIFLWLSGLKPKPGFYTQWKLKELNKTTIHGCRRASLKSLKKKIFSSQERIAASKQI</sequence>
<evidence type="ECO:0000313" key="3">
    <source>
        <dbReference type="RefSeq" id="XP_035302936.1"/>
    </source>
</evidence>
<dbReference type="PANTHER" id="PTHR33560">
    <property type="entry name" value="PROTEIN FAM227B"/>
    <property type="match status" value="1"/>
</dbReference>
<name>A0A9J7H4J9_CRIGR</name>
<comment type="similarity">
    <text evidence="1">Belongs to the FAM227 family.</text>
</comment>